<accession>A0A024FYK6</accession>
<reference evidence="2 3" key="1">
    <citation type="submission" date="2012-05" db="EMBL/GenBank/DDBJ databases">
        <title>Recombination and specialization in a pathogen metapopulation.</title>
        <authorList>
            <person name="Gardiner A."/>
            <person name="Kemen E."/>
            <person name="Schultz-Larsen T."/>
            <person name="MacLean D."/>
            <person name="Van Oosterhout C."/>
            <person name="Jones J.D.G."/>
        </authorList>
    </citation>
    <scope>NUCLEOTIDE SEQUENCE [LARGE SCALE GENOMIC DNA]</scope>
    <source>
        <strain evidence="2 3">Ac Nc2</strain>
    </source>
</reference>
<gene>
    <name evidence="2" type="ORF">BN9_134240</name>
</gene>
<name>A0A024FYK6_9STRA</name>
<keyword evidence="1" id="KW-1133">Transmembrane helix</keyword>
<proteinExistence type="predicted"/>
<evidence type="ECO:0000313" key="3">
    <source>
        <dbReference type="Proteomes" id="UP000053237"/>
    </source>
</evidence>
<dbReference type="InParanoid" id="A0A024FYK6"/>
<organism evidence="2 3">
    <name type="scientific">Albugo candida</name>
    <dbReference type="NCBI Taxonomy" id="65357"/>
    <lineage>
        <taxon>Eukaryota</taxon>
        <taxon>Sar</taxon>
        <taxon>Stramenopiles</taxon>
        <taxon>Oomycota</taxon>
        <taxon>Peronosporomycetes</taxon>
        <taxon>Albuginales</taxon>
        <taxon>Albuginaceae</taxon>
        <taxon>Albugo</taxon>
    </lineage>
</organism>
<sequence length="130" mass="14854">MDGQNWSMHGEDGSIQTTEASLIAVEPVSGDLMDHVRKGVIRLFTKQLDEQMRMDKNTLINARIMVFMIQACDENEPHLDANWKSYWPVCIGRISIMYLLVLSATTTVVCARRYTRPRCFKLTESIIIAC</sequence>
<dbReference type="EMBL" id="CAIX01001896">
    <property type="protein sequence ID" value="CCI11754.1"/>
    <property type="molecule type" value="Genomic_DNA"/>
</dbReference>
<dbReference type="AlphaFoldDB" id="A0A024FYK6"/>
<feature type="transmembrane region" description="Helical" evidence="1">
    <location>
        <begin position="86"/>
        <end position="111"/>
    </location>
</feature>
<comment type="caution">
    <text evidence="2">The sequence shown here is derived from an EMBL/GenBank/DDBJ whole genome shotgun (WGS) entry which is preliminary data.</text>
</comment>
<keyword evidence="1" id="KW-0472">Membrane</keyword>
<keyword evidence="3" id="KW-1185">Reference proteome</keyword>
<evidence type="ECO:0000256" key="1">
    <source>
        <dbReference type="SAM" id="Phobius"/>
    </source>
</evidence>
<evidence type="ECO:0000313" key="2">
    <source>
        <dbReference type="EMBL" id="CCI11754.1"/>
    </source>
</evidence>
<dbReference type="Proteomes" id="UP000053237">
    <property type="component" value="Unassembled WGS sequence"/>
</dbReference>
<protein>
    <submittedName>
        <fullName evidence="2">Uncharacterized protein</fullName>
    </submittedName>
</protein>
<keyword evidence="1" id="KW-0812">Transmembrane</keyword>